<dbReference type="InterPro" id="IPR013196">
    <property type="entry name" value="HTH_11"/>
</dbReference>
<dbReference type="InterPro" id="IPR051534">
    <property type="entry name" value="CBASS_pafABC_assoc_protein"/>
</dbReference>
<feature type="domain" description="Helix-turn-helix type 11" evidence="1">
    <location>
        <begin position="6"/>
        <end position="59"/>
    </location>
</feature>
<dbReference type="PANTHER" id="PTHR34580:SF3">
    <property type="entry name" value="PROTEIN PAFB"/>
    <property type="match status" value="1"/>
</dbReference>
<dbReference type="GO" id="GO:0003677">
    <property type="term" value="F:DNA binding"/>
    <property type="evidence" value="ECO:0007669"/>
    <property type="project" value="UniProtKB-KW"/>
</dbReference>
<dbReference type="InterPro" id="IPR036390">
    <property type="entry name" value="WH_DNA-bd_sf"/>
</dbReference>
<evidence type="ECO:0000259" key="2">
    <source>
        <dbReference type="Pfam" id="PF13280"/>
    </source>
</evidence>
<dbReference type="InterPro" id="IPR026881">
    <property type="entry name" value="WYL_dom"/>
</dbReference>
<evidence type="ECO:0000259" key="1">
    <source>
        <dbReference type="Pfam" id="PF08279"/>
    </source>
</evidence>
<dbReference type="Gene3D" id="1.10.10.10">
    <property type="entry name" value="Winged helix-like DNA-binding domain superfamily/Winged helix DNA-binding domain"/>
    <property type="match status" value="1"/>
</dbReference>
<evidence type="ECO:0000313" key="3">
    <source>
        <dbReference type="EMBL" id="KVG59367.1"/>
    </source>
</evidence>
<accession>A0A103R194</accession>
<name>A0A103R194_9BURK</name>
<dbReference type="PANTHER" id="PTHR34580">
    <property type="match status" value="1"/>
</dbReference>
<organism evidence="3 4">
    <name type="scientific">Burkholderia ubonensis</name>
    <dbReference type="NCBI Taxonomy" id="101571"/>
    <lineage>
        <taxon>Bacteria</taxon>
        <taxon>Pseudomonadati</taxon>
        <taxon>Pseudomonadota</taxon>
        <taxon>Betaproteobacteria</taxon>
        <taxon>Burkholderiales</taxon>
        <taxon>Burkholderiaceae</taxon>
        <taxon>Burkholderia</taxon>
        <taxon>Burkholderia cepacia complex</taxon>
    </lineage>
</organism>
<dbReference type="OrthoDB" id="9807255at2"/>
<keyword evidence="3" id="KW-0238">DNA-binding</keyword>
<feature type="domain" description="WYL" evidence="2">
    <location>
        <begin position="139"/>
        <end position="202"/>
    </location>
</feature>
<dbReference type="SUPFAM" id="SSF46785">
    <property type="entry name" value="Winged helix' DNA-binding domain"/>
    <property type="match status" value="1"/>
</dbReference>
<dbReference type="EMBL" id="LOXM01000217">
    <property type="protein sequence ID" value="KVG59367.1"/>
    <property type="molecule type" value="Genomic_DNA"/>
</dbReference>
<dbReference type="Pfam" id="PF08279">
    <property type="entry name" value="HTH_11"/>
    <property type="match status" value="1"/>
</dbReference>
<proteinExistence type="predicted"/>
<evidence type="ECO:0000313" key="4">
    <source>
        <dbReference type="Proteomes" id="UP000064029"/>
    </source>
</evidence>
<protein>
    <submittedName>
        <fullName evidence="3">DNA-binding protein</fullName>
    </submittedName>
</protein>
<comment type="caution">
    <text evidence="3">The sequence shown here is derived from an EMBL/GenBank/DDBJ whole genome shotgun (WGS) entry which is preliminary data.</text>
</comment>
<dbReference type="InterPro" id="IPR036388">
    <property type="entry name" value="WH-like_DNA-bd_sf"/>
</dbReference>
<reference evidence="3 4" key="1">
    <citation type="submission" date="2015-11" db="EMBL/GenBank/DDBJ databases">
        <title>Expanding the genomic diversity of Burkholderia species for the development of highly accurate diagnostics.</title>
        <authorList>
            <person name="Sahl J."/>
            <person name="Keim P."/>
            <person name="Wagner D."/>
        </authorList>
    </citation>
    <scope>NUCLEOTIDE SEQUENCE [LARGE SCALE GENOMIC DNA]</scope>
    <source>
        <strain evidence="3 4">MSMB2036</strain>
    </source>
</reference>
<dbReference type="Pfam" id="PF13280">
    <property type="entry name" value="WYL"/>
    <property type="match status" value="1"/>
</dbReference>
<dbReference type="AlphaFoldDB" id="A0A103R194"/>
<sequence length="232" mass="25867">MARSERLLALLQALRCHRLPVSGQALADELGVSVRTIYRDIASLQSQGASIDAAAGMGYVLRSGYILPPLMFSEDEIEALVLGSRWVSKRADPQLASAATNAIAKIAAVIPDALRNSLDSNALLVGPRDAKSDEAIDMAAIRRAIRLEHKLSFRYTDGHGKQSLRTVWPIALGFFENGRILVAWCERRMDFRHFRTDRMTDLASLGQRYPRRKQTLLATWRETIAHTETAPR</sequence>
<dbReference type="PROSITE" id="PS52050">
    <property type="entry name" value="WYL"/>
    <property type="match status" value="1"/>
</dbReference>
<gene>
    <name evidence="3" type="ORF">WJ33_34195</name>
</gene>
<dbReference type="Proteomes" id="UP000064029">
    <property type="component" value="Unassembled WGS sequence"/>
</dbReference>
<dbReference type="RefSeq" id="WP_059756745.1">
    <property type="nucleotide sequence ID" value="NZ_CP013415.1"/>
</dbReference>